<gene>
    <name evidence="3" type="ORF">EIN_495710</name>
</gene>
<dbReference type="OrthoDB" id="10336165at2759"/>
<proteinExistence type="predicted"/>
<feature type="region of interest" description="Disordered" evidence="1">
    <location>
        <begin position="318"/>
        <end position="438"/>
    </location>
</feature>
<evidence type="ECO:0000259" key="2">
    <source>
        <dbReference type="PROSITE" id="PS51082"/>
    </source>
</evidence>
<feature type="region of interest" description="Disordered" evidence="1">
    <location>
        <begin position="473"/>
        <end position="494"/>
    </location>
</feature>
<dbReference type="OMA" id="VRPRAMP"/>
<feature type="compositionally biased region" description="Pro residues" evidence="1">
    <location>
        <begin position="381"/>
        <end position="405"/>
    </location>
</feature>
<feature type="compositionally biased region" description="Acidic residues" evidence="1">
    <location>
        <begin position="479"/>
        <end position="494"/>
    </location>
</feature>
<dbReference type="InterPro" id="IPR003124">
    <property type="entry name" value="WH2_dom"/>
</dbReference>
<dbReference type="Gene3D" id="1.20.1270.60">
    <property type="entry name" value="Arfaptin homology (AH) domain/BAR domain"/>
    <property type="match status" value="1"/>
</dbReference>
<feature type="domain" description="WH2" evidence="2">
    <location>
        <begin position="431"/>
        <end position="448"/>
    </location>
</feature>
<accession>A0A0A1TZT2</accession>
<evidence type="ECO:0000313" key="4">
    <source>
        <dbReference type="Proteomes" id="UP000014680"/>
    </source>
</evidence>
<evidence type="ECO:0000256" key="1">
    <source>
        <dbReference type="SAM" id="MobiDB-lite"/>
    </source>
</evidence>
<feature type="compositionally biased region" description="Low complexity" evidence="1">
    <location>
        <begin position="345"/>
        <end position="355"/>
    </location>
</feature>
<reference evidence="3 4" key="1">
    <citation type="submission" date="2012-10" db="EMBL/GenBank/DDBJ databases">
        <authorList>
            <person name="Zafar N."/>
            <person name="Inman J."/>
            <person name="Hall N."/>
            <person name="Lorenzi H."/>
            <person name="Caler E."/>
        </authorList>
    </citation>
    <scope>NUCLEOTIDE SEQUENCE [LARGE SCALE GENOMIC DNA]</scope>
    <source>
        <strain evidence="3 4">IP1</strain>
    </source>
</reference>
<dbReference type="InterPro" id="IPR027267">
    <property type="entry name" value="AH/BAR_dom_sf"/>
</dbReference>
<dbReference type="SUPFAM" id="SSF103657">
    <property type="entry name" value="BAR/IMD domain-like"/>
    <property type="match status" value="1"/>
</dbReference>
<name>A0A0A1TZT2_ENTIV</name>
<feature type="compositionally biased region" description="Polar residues" evidence="1">
    <location>
        <begin position="356"/>
        <end position="369"/>
    </location>
</feature>
<sequence length="494" mass="54874">MKTKDEMLQVDKCTVETFYLLRKIVPPYKGLASACEQYYKSQLAMIKATEGLSSALEVMADLSLEGGEPAHSDISVGVKNVSEVFKMWRSNLLDVSEEFKNTLNVIKGDTVTLPKEIDTTEKTVKSNKSEKLNDVKKAQKKLESISKSQKMQAKDPRALPDAIKAVTVVESECQKVQMDGLKTSLTLLRETYGQLFDCFKKVFNKKDESDDKSKLIISGQMKDMQKLIKTSSVLPQKYRALTTMKKQLMINTTWLSPELKEILKAAGVKPRHLAEKEVVNALMETVKQAVEEGKVPQTMLDELQKSIDNKEDKAGAVIDASAIVTAPKERRPPPSNLSKENIPHQQAQQVQQTQQPNLLDLNSPQQQQEETQKSVPAPAELMPPPADLLPPPGMAPPANLPPPPQFNASGAPKLNIPTKSSQQQQPRPSTGSTDLLSQIQGGFKLKKAEDRVINEAVKVDSNDIASMLKKKMAERRVDIEDDEEEGDESDEWSD</sequence>
<dbReference type="PROSITE" id="PS51082">
    <property type="entry name" value="WH2"/>
    <property type="match status" value="1"/>
</dbReference>
<evidence type="ECO:0000313" key="3">
    <source>
        <dbReference type="EMBL" id="ELP87106.1"/>
    </source>
</evidence>
<feature type="compositionally biased region" description="Polar residues" evidence="1">
    <location>
        <begin position="417"/>
        <end position="438"/>
    </location>
</feature>
<dbReference type="EMBL" id="KB206864">
    <property type="protein sequence ID" value="ELP87106.1"/>
    <property type="molecule type" value="Genomic_DNA"/>
</dbReference>
<dbReference type="Proteomes" id="UP000014680">
    <property type="component" value="Unassembled WGS sequence"/>
</dbReference>
<dbReference type="GO" id="GO:0003779">
    <property type="term" value="F:actin binding"/>
    <property type="evidence" value="ECO:0007669"/>
    <property type="project" value="InterPro"/>
</dbReference>
<keyword evidence="4" id="KW-1185">Reference proteome</keyword>
<protein>
    <recommendedName>
        <fullName evidence="2">WH2 domain-containing protein</fullName>
    </recommendedName>
</protein>
<dbReference type="AlphaFoldDB" id="A0A0A1TZT2"/>
<dbReference type="GeneID" id="14886067"/>
<dbReference type="KEGG" id="eiv:EIN_495710"/>
<dbReference type="Gene3D" id="6.10.280.150">
    <property type="match status" value="1"/>
</dbReference>
<dbReference type="VEuPathDB" id="AmoebaDB:EIN_495710"/>
<organism evidence="3 4">
    <name type="scientific">Entamoeba invadens IP1</name>
    <dbReference type="NCBI Taxonomy" id="370355"/>
    <lineage>
        <taxon>Eukaryota</taxon>
        <taxon>Amoebozoa</taxon>
        <taxon>Evosea</taxon>
        <taxon>Archamoebae</taxon>
        <taxon>Mastigamoebida</taxon>
        <taxon>Entamoebidae</taxon>
        <taxon>Entamoeba</taxon>
    </lineage>
</organism>
<dbReference type="RefSeq" id="XP_004253877.1">
    <property type="nucleotide sequence ID" value="XM_004253829.1"/>
</dbReference>